<dbReference type="AlphaFoldDB" id="A0A4S8MFX8"/>
<dbReference type="Proteomes" id="UP000297245">
    <property type="component" value="Unassembled WGS sequence"/>
</dbReference>
<sequence>PKWAQDMETYLLERPDNDSYKALVAELVDLESSYGFESSTKSLSTKGRPDAVHHWIARKRKEQLPGNGSIWKASDMQGGILDWWNSLMPDWRQLGRGSNELRNYGWVQEVKGSWGDLRHPGVNGLYSLIACMKWWLLLVFQEQEDSEEVPKEWQLMRTDIGWV</sequence>
<reference evidence="1 2" key="1">
    <citation type="journal article" date="2019" name="Nat. Ecol. Evol.">
        <title>Megaphylogeny resolves global patterns of mushroom evolution.</title>
        <authorList>
            <person name="Varga T."/>
            <person name="Krizsan K."/>
            <person name="Foldi C."/>
            <person name="Dima B."/>
            <person name="Sanchez-Garcia M."/>
            <person name="Sanchez-Ramirez S."/>
            <person name="Szollosi G.J."/>
            <person name="Szarkandi J.G."/>
            <person name="Papp V."/>
            <person name="Albert L."/>
            <person name="Andreopoulos W."/>
            <person name="Angelini C."/>
            <person name="Antonin V."/>
            <person name="Barry K.W."/>
            <person name="Bougher N.L."/>
            <person name="Buchanan P."/>
            <person name="Buyck B."/>
            <person name="Bense V."/>
            <person name="Catcheside P."/>
            <person name="Chovatia M."/>
            <person name="Cooper J."/>
            <person name="Damon W."/>
            <person name="Desjardin D."/>
            <person name="Finy P."/>
            <person name="Geml J."/>
            <person name="Haridas S."/>
            <person name="Hughes K."/>
            <person name="Justo A."/>
            <person name="Karasinski D."/>
            <person name="Kautmanova I."/>
            <person name="Kiss B."/>
            <person name="Kocsube S."/>
            <person name="Kotiranta H."/>
            <person name="LaButti K.M."/>
            <person name="Lechner B.E."/>
            <person name="Liimatainen K."/>
            <person name="Lipzen A."/>
            <person name="Lukacs Z."/>
            <person name="Mihaltcheva S."/>
            <person name="Morgado L.N."/>
            <person name="Niskanen T."/>
            <person name="Noordeloos M.E."/>
            <person name="Ohm R.A."/>
            <person name="Ortiz-Santana B."/>
            <person name="Ovrebo C."/>
            <person name="Racz N."/>
            <person name="Riley R."/>
            <person name="Savchenko A."/>
            <person name="Shiryaev A."/>
            <person name="Soop K."/>
            <person name="Spirin V."/>
            <person name="Szebenyi C."/>
            <person name="Tomsovsky M."/>
            <person name="Tulloss R.E."/>
            <person name="Uehling J."/>
            <person name="Grigoriev I.V."/>
            <person name="Vagvolgyi C."/>
            <person name="Papp T."/>
            <person name="Martin F.M."/>
            <person name="Miettinen O."/>
            <person name="Hibbett D.S."/>
            <person name="Nagy L.G."/>
        </authorList>
    </citation>
    <scope>NUCLEOTIDE SEQUENCE [LARGE SCALE GENOMIC DNA]</scope>
    <source>
        <strain evidence="1 2">CBS 962.96</strain>
    </source>
</reference>
<keyword evidence="2" id="KW-1185">Reference proteome</keyword>
<dbReference type="EMBL" id="ML179091">
    <property type="protein sequence ID" value="THV01342.1"/>
    <property type="molecule type" value="Genomic_DNA"/>
</dbReference>
<gene>
    <name evidence="1" type="ORF">K435DRAFT_573840</name>
</gene>
<feature type="non-terminal residue" evidence="1">
    <location>
        <position position="1"/>
    </location>
</feature>
<accession>A0A4S8MFX8</accession>
<name>A0A4S8MFX8_DENBC</name>
<feature type="non-terminal residue" evidence="1">
    <location>
        <position position="163"/>
    </location>
</feature>
<evidence type="ECO:0000313" key="1">
    <source>
        <dbReference type="EMBL" id="THV01342.1"/>
    </source>
</evidence>
<evidence type="ECO:0000313" key="2">
    <source>
        <dbReference type="Proteomes" id="UP000297245"/>
    </source>
</evidence>
<protein>
    <submittedName>
        <fullName evidence="1">Uncharacterized protein</fullName>
    </submittedName>
</protein>
<organism evidence="1 2">
    <name type="scientific">Dendrothele bispora (strain CBS 962.96)</name>
    <dbReference type="NCBI Taxonomy" id="1314807"/>
    <lineage>
        <taxon>Eukaryota</taxon>
        <taxon>Fungi</taxon>
        <taxon>Dikarya</taxon>
        <taxon>Basidiomycota</taxon>
        <taxon>Agaricomycotina</taxon>
        <taxon>Agaricomycetes</taxon>
        <taxon>Agaricomycetidae</taxon>
        <taxon>Agaricales</taxon>
        <taxon>Agaricales incertae sedis</taxon>
        <taxon>Dendrothele</taxon>
    </lineage>
</organism>
<proteinExistence type="predicted"/>
<dbReference type="OrthoDB" id="2965534at2759"/>